<evidence type="ECO:0000256" key="1">
    <source>
        <dbReference type="SAM" id="MobiDB-lite"/>
    </source>
</evidence>
<dbReference type="EMBL" id="KV428541">
    <property type="protein sequence ID" value="KZT31534.1"/>
    <property type="molecule type" value="Genomic_DNA"/>
</dbReference>
<feature type="compositionally biased region" description="Basic and acidic residues" evidence="1">
    <location>
        <begin position="38"/>
        <end position="62"/>
    </location>
</feature>
<evidence type="ECO:0008006" key="4">
    <source>
        <dbReference type="Google" id="ProtNLM"/>
    </source>
</evidence>
<evidence type="ECO:0000313" key="3">
    <source>
        <dbReference type="Proteomes" id="UP000076798"/>
    </source>
</evidence>
<evidence type="ECO:0000313" key="2">
    <source>
        <dbReference type="EMBL" id="KZT31534.1"/>
    </source>
</evidence>
<sequence>MSQTPNWSPAPLAQRSGSVPSEYAPASHLSPPPVSQYAHEREITPTPHDRLATPQRSFDRTPSKGSSFSEDKLVHSQNFISFHSEGNIHQFPTSVLKACSKTFKQMWVSQGPLITLNEPQEDWDVFLSQQLSLRIPQNTDEWLSVLSIANKYNFVEARQTALNVVNADTSLQGAPRLRIGIDYQIVEWFPAAILGVLSIPLQDLTTQEFNLLGVPLMVKLINIRGQLDVDRQNCLFSKPAVVHHCQHEDECNREWDRFYWSSVIRRHHPDPQYAMTGDSVLGLLLSQDQHVCYGPLLRNADFRREMFIIFMWICQHAQPVSEIETNLSPTVRPDKARLIMSHPAQSPTVNRVVSNKRGRSDSATEAQEASAVESRNPDGTFARQQKRRRRREHSPILQATSTSTHSAAPTVATDAPPSPPPPSVPRSSHDWTFDPRRVRLATAGPVAVQNLA</sequence>
<dbReference type="AlphaFoldDB" id="A0A165WUI3"/>
<feature type="region of interest" description="Disordered" evidence="1">
    <location>
        <begin position="1"/>
        <end position="69"/>
    </location>
</feature>
<dbReference type="OrthoDB" id="3223099at2759"/>
<protein>
    <recommendedName>
        <fullName evidence="4">BTB domain-containing protein</fullName>
    </recommendedName>
</protein>
<dbReference type="Proteomes" id="UP000076798">
    <property type="component" value="Unassembled WGS sequence"/>
</dbReference>
<feature type="compositionally biased region" description="Basic and acidic residues" evidence="1">
    <location>
        <begin position="427"/>
        <end position="437"/>
    </location>
</feature>
<feature type="compositionally biased region" description="Low complexity" evidence="1">
    <location>
        <begin position="399"/>
        <end position="415"/>
    </location>
</feature>
<organism evidence="2 3">
    <name type="scientific">Sistotremastrum suecicum HHB10207 ss-3</name>
    <dbReference type="NCBI Taxonomy" id="1314776"/>
    <lineage>
        <taxon>Eukaryota</taxon>
        <taxon>Fungi</taxon>
        <taxon>Dikarya</taxon>
        <taxon>Basidiomycota</taxon>
        <taxon>Agaricomycotina</taxon>
        <taxon>Agaricomycetes</taxon>
        <taxon>Sistotremastrales</taxon>
        <taxon>Sistotremastraceae</taxon>
        <taxon>Sistotremastrum</taxon>
    </lineage>
</organism>
<name>A0A165WUI3_9AGAM</name>
<gene>
    <name evidence="2" type="ORF">SISSUDRAFT_1067682</name>
</gene>
<reference evidence="2 3" key="1">
    <citation type="journal article" date="2016" name="Mol. Biol. Evol.">
        <title>Comparative Genomics of Early-Diverging Mushroom-Forming Fungi Provides Insights into the Origins of Lignocellulose Decay Capabilities.</title>
        <authorList>
            <person name="Nagy L.G."/>
            <person name="Riley R."/>
            <person name="Tritt A."/>
            <person name="Adam C."/>
            <person name="Daum C."/>
            <person name="Floudas D."/>
            <person name="Sun H."/>
            <person name="Yadav J.S."/>
            <person name="Pangilinan J."/>
            <person name="Larsson K.H."/>
            <person name="Matsuura K."/>
            <person name="Barry K."/>
            <person name="Labutti K."/>
            <person name="Kuo R."/>
            <person name="Ohm R.A."/>
            <person name="Bhattacharya S.S."/>
            <person name="Shirouzu T."/>
            <person name="Yoshinaga Y."/>
            <person name="Martin F.M."/>
            <person name="Grigoriev I.V."/>
            <person name="Hibbett D.S."/>
        </authorList>
    </citation>
    <scope>NUCLEOTIDE SEQUENCE [LARGE SCALE GENOMIC DNA]</scope>
    <source>
        <strain evidence="2 3">HHB10207 ss-3</strain>
    </source>
</reference>
<keyword evidence="3" id="KW-1185">Reference proteome</keyword>
<proteinExistence type="predicted"/>
<feature type="compositionally biased region" description="Polar residues" evidence="1">
    <location>
        <begin position="343"/>
        <end position="353"/>
    </location>
</feature>
<accession>A0A165WUI3</accession>
<feature type="region of interest" description="Disordered" evidence="1">
    <location>
        <begin position="339"/>
        <end position="437"/>
    </location>
</feature>